<evidence type="ECO:0000256" key="6">
    <source>
        <dbReference type="ARBA" id="ARBA00022970"/>
    </source>
</evidence>
<dbReference type="RefSeq" id="WP_006304478.1">
    <property type="nucleotide sequence ID" value="NZ_AEDQ01000029.1"/>
</dbReference>
<keyword evidence="4" id="KW-1003">Cell membrane</keyword>
<evidence type="ECO:0000256" key="4">
    <source>
        <dbReference type="ARBA" id="ARBA00022475"/>
    </source>
</evidence>
<dbReference type="PROSITE" id="PS50928">
    <property type="entry name" value="ABC_TM1"/>
    <property type="match status" value="1"/>
</dbReference>
<evidence type="ECO:0000256" key="2">
    <source>
        <dbReference type="ARBA" id="ARBA00010072"/>
    </source>
</evidence>
<feature type="transmembrane region" description="Helical" evidence="9">
    <location>
        <begin position="187"/>
        <end position="209"/>
    </location>
</feature>
<keyword evidence="7 9" id="KW-1133">Transmembrane helix</keyword>
<feature type="transmembrane region" description="Helical" evidence="9">
    <location>
        <begin position="15"/>
        <end position="42"/>
    </location>
</feature>
<evidence type="ECO:0000256" key="1">
    <source>
        <dbReference type="ARBA" id="ARBA00004651"/>
    </source>
</evidence>
<dbReference type="PANTHER" id="PTHR30614">
    <property type="entry name" value="MEMBRANE COMPONENT OF AMINO ACID ABC TRANSPORTER"/>
    <property type="match status" value="1"/>
</dbReference>
<dbReference type="Pfam" id="PF00528">
    <property type="entry name" value="BPD_transp_1"/>
    <property type="match status" value="1"/>
</dbReference>
<feature type="transmembrane region" description="Helical" evidence="9">
    <location>
        <begin position="83"/>
        <end position="102"/>
    </location>
</feature>
<dbReference type="EMBL" id="AEDQ01000029">
    <property type="protein sequence ID" value="EFL43819.1"/>
    <property type="molecule type" value="Genomic_DNA"/>
</dbReference>
<keyword evidence="3 9" id="KW-0813">Transport</keyword>
<dbReference type="InterPro" id="IPR043429">
    <property type="entry name" value="ArtM/GltK/GlnP/TcyL/YhdX-like"/>
</dbReference>
<comment type="caution">
    <text evidence="11">The sequence shown here is derived from an EMBL/GenBank/DDBJ whole genome shotgun (WGS) entry which is preliminary data.</text>
</comment>
<dbReference type="InterPro" id="IPR035906">
    <property type="entry name" value="MetI-like_sf"/>
</dbReference>
<reference evidence="11 12" key="1">
    <citation type="submission" date="2010-08" db="EMBL/GenBank/DDBJ databases">
        <authorList>
            <person name="Durkin A.S."/>
            <person name="Madupu R."/>
            <person name="Torralba M."/>
            <person name="Gillis M."/>
            <person name="Methe B."/>
            <person name="Sutton G."/>
            <person name="Nelson K.E."/>
        </authorList>
    </citation>
    <scope>NUCLEOTIDE SEQUENCE [LARGE SCALE GENOMIC DNA]</scope>
    <source>
        <strain evidence="11 12">PB189-T1-4</strain>
    </source>
</reference>
<feature type="transmembrane region" description="Helical" evidence="9">
    <location>
        <begin position="54"/>
        <end position="77"/>
    </location>
</feature>
<evidence type="ECO:0000256" key="7">
    <source>
        <dbReference type="ARBA" id="ARBA00022989"/>
    </source>
</evidence>
<dbReference type="CDD" id="cd06261">
    <property type="entry name" value="TM_PBP2"/>
    <property type="match status" value="1"/>
</dbReference>
<evidence type="ECO:0000256" key="9">
    <source>
        <dbReference type="RuleBase" id="RU363032"/>
    </source>
</evidence>
<evidence type="ECO:0000256" key="8">
    <source>
        <dbReference type="ARBA" id="ARBA00023136"/>
    </source>
</evidence>
<dbReference type="Gene3D" id="1.10.3720.10">
    <property type="entry name" value="MetI-like"/>
    <property type="match status" value="1"/>
</dbReference>
<keyword evidence="5 9" id="KW-0812">Transmembrane</keyword>
<dbReference type="InterPro" id="IPR010065">
    <property type="entry name" value="AA_ABC_transptr_permease_3TM"/>
</dbReference>
<keyword evidence="6" id="KW-0029">Amino-acid transport</keyword>
<protein>
    <submittedName>
        <fullName evidence="11">ABC transporter, permease protein</fullName>
    </submittedName>
</protein>
<keyword evidence="12" id="KW-1185">Reference proteome</keyword>
<evidence type="ECO:0000259" key="10">
    <source>
        <dbReference type="PROSITE" id="PS50928"/>
    </source>
</evidence>
<evidence type="ECO:0000256" key="5">
    <source>
        <dbReference type="ARBA" id="ARBA00022692"/>
    </source>
</evidence>
<dbReference type="InterPro" id="IPR000515">
    <property type="entry name" value="MetI-like"/>
</dbReference>
<feature type="domain" description="ABC transmembrane type-1" evidence="10">
    <location>
        <begin position="18"/>
        <end position="208"/>
    </location>
</feature>
<name>A0ABN0AZ43_9ACTN</name>
<keyword evidence="8 9" id="KW-0472">Membrane</keyword>
<evidence type="ECO:0000313" key="12">
    <source>
        <dbReference type="Proteomes" id="UP000004431"/>
    </source>
</evidence>
<comment type="subcellular location">
    <subcellularLocation>
        <location evidence="1 9">Cell membrane</location>
        <topology evidence="1 9">Multi-pass membrane protein</topology>
    </subcellularLocation>
</comment>
<comment type="similarity">
    <text evidence="2">Belongs to the binding-protein-dependent transport system permease family. HisMQ subfamily.</text>
</comment>
<evidence type="ECO:0000313" key="11">
    <source>
        <dbReference type="EMBL" id="EFL43819.1"/>
    </source>
</evidence>
<dbReference type="SUPFAM" id="SSF161098">
    <property type="entry name" value="MetI-like"/>
    <property type="match status" value="1"/>
</dbReference>
<evidence type="ECO:0000256" key="3">
    <source>
        <dbReference type="ARBA" id="ARBA00022448"/>
    </source>
</evidence>
<dbReference type="PANTHER" id="PTHR30614:SF37">
    <property type="entry name" value="AMINO-ACID ABC TRANSPORTER PERMEASE PROTEIN YHDX-RELATED"/>
    <property type="match status" value="1"/>
</dbReference>
<dbReference type="NCBIfam" id="TIGR01726">
    <property type="entry name" value="HEQRo_perm_3TM"/>
    <property type="match status" value="1"/>
</dbReference>
<proteinExistence type="inferred from homology"/>
<dbReference type="Proteomes" id="UP000004431">
    <property type="component" value="Unassembled WGS sequence"/>
</dbReference>
<organism evidence="11 12">
    <name type="scientific">Fannyhessea vaginae PB189-T1-4</name>
    <dbReference type="NCBI Taxonomy" id="866774"/>
    <lineage>
        <taxon>Bacteria</taxon>
        <taxon>Bacillati</taxon>
        <taxon>Actinomycetota</taxon>
        <taxon>Coriobacteriia</taxon>
        <taxon>Coriobacteriales</taxon>
        <taxon>Atopobiaceae</taxon>
        <taxon>Fannyhessea</taxon>
    </lineage>
</organism>
<sequence length="219" mass="23685">MSFAELLSTYGNNYVVAWVVTMYMALLAYVLACVIAAGITVMRISPIAPLRTIGAVWVQIFRNIPAISLLVIVVYALPNLRITLPYDVCVILTVTLIGSAFASENIMTGINTITKGQIEAARTLGFTFMQMLRFVVMPQALRSCVLPMTNLLIAMMLTCAIGSQVPLSPQELTGLVSYINTRTVGGIEAFAISALGYVASALVISFLGNKLDKAVRIKR</sequence>
<accession>A0ABN0AZ43</accession>
<feature type="transmembrane region" description="Helical" evidence="9">
    <location>
        <begin position="140"/>
        <end position="167"/>
    </location>
</feature>
<gene>
    <name evidence="11" type="ORF">HMPREF9248_0504</name>
</gene>